<name>A0ABX0UAB0_9FLAO</name>
<feature type="transmembrane region" description="Helical" evidence="7">
    <location>
        <begin position="317"/>
        <end position="348"/>
    </location>
</feature>
<organism evidence="10 11">
    <name type="scientific">Wenyingzhuangia heitensis</name>
    <dbReference type="NCBI Taxonomy" id="1487859"/>
    <lineage>
        <taxon>Bacteria</taxon>
        <taxon>Pseudomonadati</taxon>
        <taxon>Bacteroidota</taxon>
        <taxon>Flavobacteriia</taxon>
        <taxon>Flavobacteriales</taxon>
        <taxon>Flavobacteriaceae</taxon>
        <taxon>Wenyingzhuangia</taxon>
    </lineage>
</organism>
<dbReference type="InterPro" id="IPR003838">
    <property type="entry name" value="ABC3_permease_C"/>
</dbReference>
<evidence type="ECO:0000313" key="10">
    <source>
        <dbReference type="EMBL" id="NIJ44411.1"/>
    </source>
</evidence>
<dbReference type="InterPro" id="IPR051447">
    <property type="entry name" value="Lipoprotein-release_system"/>
</dbReference>
<evidence type="ECO:0000256" key="5">
    <source>
        <dbReference type="ARBA" id="ARBA00022989"/>
    </source>
</evidence>
<feature type="transmembrane region" description="Helical" evidence="7">
    <location>
        <begin position="368"/>
        <end position="388"/>
    </location>
</feature>
<comment type="similarity">
    <text evidence="2">Belongs to the ABC-4 integral membrane protein family. LolC/E subfamily.</text>
</comment>
<evidence type="ECO:0000256" key="6">
    <source>
        <dbReference type="ARBA" id="ARBA00023136"/>
    </source>
</evidence>
<feature type="transmembrane region" description="Helical" evidence="7">
    <location>
        <begin position="270"/>
        <end position="296"/>
    </location>
</feature>
<evidence type="ECO:0000313" key="11">
    <source>
        <dbReference type="Proteomes" id="UP000745859"/>
    </source>
</evidence>
<dbReference type="Proteomes" id="UP000745859">
    <property type="component" value="Unassembled WGS sequence"/>
</dbReference>
<dbReference type="InterPro" id="IPR025857">
    <property type="entry name" value="MacB_PCD"/>
</dbReference>
<evidence type="ECO:0000256" key="4">
    <source>
        <dbReference type="ARBA" id="ARBA00022692"/>
    </source>
</evidence>
<keyword evidence="5 7" id="KW-1133">Transmembrane helix</keyword>
<comment type="subcellular location">
    <subcellularLocation>
        <location evidence="1">Cell membrane</location>
        <topology evidence="1">Multi-pass membrane protein</topology>
    </subcellularLocation>
</comment>
<accession>A0ABX0UAB0</accession>
<feature type="transmembrane region" description="Helical" evidence="7">
    <location>
        <begin position="20"/>
        <end position="46"/>
    </location>
</feature>
<feature type="domain" description="ABC3 transporter permease C-terminal" evidence="8">
    <location>
        <begin position="274"/>
        <end position="391"/>
    </location>
</feature>
<comment type="caution">
    <text evidence="10">The sequence shown here is derived from an EMBL/GenBank/DDBJ whole genome shotgun (WGS) entry which is preliminary data.</text>
</comment>
<gene>
    <name evidence="10" type="ORF">FHR24_000850</name>
</gene>
<evidence type="ECO:0000259" key="8">
    <source>
        <dbReference type="Pfam" id="PF02687"/>
    </source>
</evidence>
<keyword evidence="10" id="KW-0449">Lipoprotein</keyword>
<dbReference type="Pfam" id="PF02687">
    <property type="entry name" value="FtsX"/>
    <property type="match status" value="1"/>
</dbReference>
<evidence type="ECO:0000259" key="9">
    <source>
        <dbReference type="Pfam" id="PF12704"/>
    </source>
</evidence>
<keyword evidence="11" id="KW-1185">Reference proteome</keyword>
<keyword evidence="6 7" id="KW-0472">Membrane</keyword>
<dbReference type="Pfam" id="PF12704">
    <property type="entry name" value="MacB_PCD"/>
    <property type="match status" value="1"/>
</dbReference>
<feature type="domain" description="MacB-like periplasmic core" evidence="9">
    <location>
        <begin position="25"/>
        <end position="235"/>
    </location>
</feature>
<evidence type="ECO:0000256" key="3">
    <source>
        <dbReference type="ARBA" id="ARBA00022475"/>
    </source>
</evidence>
<dbReference type="PANTHER" id="PTHR30489">
    <property type="entry name" value="LIPOPROTEIN-RELEASING SYSTEM TRANSMEMBRANE PROTEIN LOLE"/>
    <property type="match status" value="1"/>
</dbReference>
<sequence length="398" mass="44512">MRFPLYIAQRYLKSKSGNNIINIVTILACMGVIAGTMALFIVLSVFSGIKDYSLSILDTNTPDIRITPNQGKSFLVDTNFINTLANSPDSITYTKVLEERAFFKNKDKEAIAFIKGVDSLFNKVTPVDSSIMVGEWFSNNSTNSCVAGFRLTRELDLNVYTDRLLTYVPKAGKGYITDPKNAFKNINPQVIGVISNQNQEDNKYVYVPISLSQELLNKQANEVSYIDIKVHAKNSKNTLNYLKNKLTNYSVSKREELNSSFYKILNSEKLIAYLVSLLVVVMVLSNTSGTIIMVIVDKKKDIKTLVNMGAPLKKVRRIFAIYGFLLNLAGMFIGLIFGIGLVFLQLNFELIMITPSIAYPIAFEWQNVTVVCCTIVIFGALASLLASGRISDKFIKRR</sequence>
<protein>
    <submittedName>
        <fullName evidence="10">Lipoprotein-releasing system permease protein</fullName>
    </submittedName>
</protein>
<keyword evidence="3" id="KW-1003">Cell membrane</keyword>
<evidence type="ECO:0000256" key="7">
    <source>
        <dbReference type="SAM" id="Phobius"/>
    </source>
</evidence>
<evidence type="ECO:0000256" key="2">
    <source>
        <dbReference type="ARBA" id="ARBA00005236"/>
    </source>
</evidence>
<dbReference type="EMBL" id="JAASQL010000001">
    <property type="protein sequence ID" value="NIJ44411.1"/>
    <property type="molecule type" value="Genomic_DNA"/>
</dbReference>
<evidence type="ECO:0000256" key="1">
    <source>
        <dbReference type="ARBA" id="ARBA00004651"/>
    </source>
</evidence>
<proteinExistence type="inferred from homology"/>
<dbReference type="PROSITE" id="PS51257">
    <property type="entry name" value="PROKAR_LIPOPROTEIN"/>
    <property type="match status" value="1"/>
</dbReference>
<keyword evidence="4 7" id="KW-0812">Transmembrane</keyword>
<dbReference type="RefSeq" id="WP_167184330.1">
    <property type="nucleotide sequence ID" value="NZ_JAASQL010000001.1"/>
</dbReference>
<reference evidence="10 11" key="1">
    <citation type="submission" date="2020-03" db="EMBL/GenBank/DDBJ databases">
        <title>Genomic Encyclopedia of Type Strains, Phase IV (KMG-IV): sequencing the most valuable type-strain genomes for metagenomic binning, comparative biology and taxonomic classification.</title>
        <authorList>
            <person name="Goeker M."/>
        </authorList>
    </citation>
    <scope>NUCLEOTIDE SEQUENCE [LARGE SCALE GENOMIC DNA]</scope>
    <source>
        <strain evidence="10 11">DSM 101599</strain>
    </source>
</reference>
<dbReference type="PANTHER" id="PTHR30489:SF0">
    <property type="entry name" value="LIPOPROTEIN-RELEASING SYSTEM TRANSMEMBRANE PROTEIN LOLE"/>
    <property type="match status" value="1"/>
</dbReference>